<dbReference type="OrthoDB" id="9771863at2"/>
<dbReference type="PANTHER" id="PTHR43790">
    <property type="entry name" value="CARBOHYDRATE TRANSPORT ATP-BINDING PROTEIN MG119-RELATED"/>
    <property type="match status" value="1"/>
</dbReference>
<evidence type="ECO:0000256" key="5">
    <source>
        <dbReference type="ARBA" id="ARBA00022737"/>
    </source>
</evidence>
<evidence type="ECO:0000313" key="12">
    <source>
        <dbReference type="Proteomes" id="UP000324209"/>
    </source>
</evidence>
<proteinExistence type="predicted"/>
<dbReference type="Pfam" id="PF00005">
    <property type="entry name" value="ABC_tran"/>
    <property type="match status" value="2"/>
</dbReference>
<gene>
    <name evidence="11" type="ORF">EXM22_16785</name>
</gene>
<dbReference type="InterPro" id="IPR003439">
    <property type="entry name" value="ABC_transporter-like_ATP-bd"/>
</dbReference>
<keyword evidence="9" id="KW-0472">Membrane</keyword>
<dbReference type="Gene3D" id="3.40.50.300">
    <property type="entry name" value="P-loop containing nucleotide triphosphate hydrolases"/>
    <property type="match status" value="2"/>
</dbReference>
<dbReference type="PROSITE" id="PS00211">
    <property type="entry name" value="ABC_TRANSPORTER_1"/>
    <property type="match status" value="1"/>
</dbReference>
<dbReference type="SUPFAM" id="SSF52540">
    <property type="entry name" value="P-loop containing nucleoside triphosphate hydrolases"/>
    <property type="match status" value="2"/>
</dbReference>
<dbReference type="GO" id="GO:0005524">
    <property type="term" value="F:ATP binding"/>
    <property type="evidence" value="ECO:0007669"/>
    <property type="project" value="UniProtKB-KW"/>
</dbReference>
<dbReference type="CDD" id="cd03216">
    <property type="entry name" value="ABC_Carb_Monos_I"/>
    <property type="match status" value="1"/>
</dbReference>
<keyword evidence="3" id="KW-1003">Cell membrane</keyword>
<dbReference type="GO" id="GO:0005886">
    <property type="term" value="C:plasma membrane"/>
    <property type="evidence" value="ECO:0007669"/>
    <property type="project" value="UniProtKB-SubCell"/>
</dbReference>
<reference evidence="11 12" key="1">
    <citation type="submission" date="2019-02" db="EMBL/GenBank/DDBJ databases">
        <title>Complete Genome Sequence and Methylome Analysis of free living Spirochaetas.</title>
        <authorList>
            <person name="Fomenkov A."/>
            <person name="Dubinina G."/>
            <person name="Leshcheva N."/>
            <person name="Mikheeva N."/>
            <person name="Grabovich M."/>
            <person name="Vincze T."/>
            <person name="Roberts R.J."/>
        </authorList>
    </citation>
    <scope>NUCLEOTIDE SEQUENCE [LARGE SCALE GENOMIC DNA]</scope>
    <source>
        <strain evidence="11 12">K2</strain>
    </source>
</reference>
<evidence type="ECO:0000256" key="9">
    <source>
        <dbReference type="ARBA" id="ARBA00023136"/>
    </source>
</evidence>
<accession>A0A5C1QN81</accession>
<keyword evidence="4" id="KW-0762">Sugar transport</keyword>
<dbReference type="PANTHER" id="PTHR43790:SF3">
    <property type="entry name" value="D-ALLOSE IMPORT ATP-BINDING PROTEIN ALSA-RELATED"/>
    <property type="match status" value="1"/>
</dbReference>
<feature type="domain" description="ABC transporter" evidence="10">
    <location>
        <begin position="255"/>
        <end position="498"/>
    </location>
</feature>
<evidence type="ECO:0000259" key="10">
    <source>
        <dbReference type="PROSITE" id="PS50893"/>
    </source>
</evidence>
<dbReference type="CDD" id="cd03215">
    <property type="entry name" value="ABC_Carb_Monos_II"/>
    <property type="match status" value="1"/>
</dbReference>
<evidence type="ECO:0000256" key="7">
    <source>
        <dbReference type="ARBA" id="ARBA00022840"/>
    </source>
</evidence>
<dbReference type="FunFam" id="3.40.50.300:FF:000127">
    <property type="entry name" value="Ribose import ATP-binding protein RbsA"/>
    <property type="match status" value="1"/>
</dbReference>
<dbReference type="PROSITE" id="PS50893">
    <property type="entry name" value="ABC_TRANSPORTER_2"/>
    <property type="match status" value="2"/>
</dbReference>
<keyword evidence="6" id="KW-0547">Nucleotide-binding</keyword>
<evidence type="ECO:0000256" key="2">
    <source>
        <dbReference type="ARBA" id="ARBA00022448"/>
    </source>
</evidence>
<keyword evidence="5" id="KW-0677">Repeat</keyword>
<evidence type="ECO:0000256" key="4">
    <source>
        <dbReference type="ARBA" id="ARBA00022597"/>
    </source>
</evidence>
<evidence type="ECO:0000256" key="3">
    <source>
        <dbReference type="ARBA" id="ARBA00022475"/>
    </source>
</evidence>
<dbReference type="AlphaFoldDB" id="A0A5C1QN81"/>
<sequence length="501" mass="55566">MAANNIIELQNISLVFPGVRALNEVNLAIHKGEIHVLLGENGAGKSSLIKTICGVYQQSSGTMIFDGLEYAPLNPLTAIQKGVRVVYQEFNLLPYLSIAENIFFEKLPSKGGLVDYQRLNHEASLLMAKVGLGKLSPKMPVENLGVAQMQLIEIAKALSGDSRILILDEPTATLMPDEIDTLFALLLKLKSEGVSIIYISHRLNEIFRIGDRVTVLRNGELVGTHPSSELDIPKIVKMMVGRNMDSEYPFDDTVLPSDPLLEVKDLKYKGNPHSKSFTLRKGEILGIAGLVGSGRTETMRALFGADPKMGGQIFLKGEELIITSPRDAVKNGICLLTEDRKQQGLILEMSCVENTTITDLKSVSDYGFLNREQEREATEKQIREMNIKTPGIDQKTLHLSGGNQQKILIGKWLYRDSEVFIFDEPTRGIDVGAKYEIYLLLWKLAAMGRGIIMVSSDLPELTGVCHRILVFSDGKITGELERKDFDPESILALSYKEYLQS</sequence>
<feature type="domain" description="ABC transporter" evidence="10">
    <location>
        <begin position="7"/>
        <end position="243"/>
    </location>
</feature>
<dbReference type="InterPro" id="IPR017871">
    <property type="entry name" value="ABC_transporter-like_CS"/>
</dbReference>
<keyword evidence="7 11" id="KW-0067">ATP-binding</keyword>
<protein>
    <submittedName>
        <fullName evidence="11">Sugar ABC transporter ATP-binding protein</fullName>
    </submittedName>
</protein>
<evidence type="ECO:0000256" key="1">
    <source>
        <dbReference type="ARBA" id="ARBA00004202"/>
    </source>
</evidence>
<evidence type="ECO:0000256" key="6">
    <source>
        <dbReference type="ARBA" id="ARBA00022741"/>
    </source>
</evidence>
<dbReference type="RefSeq" id="WP_149487629.1">
    <property type="nucleotide sequence ID" value="NZ_CP036150.1"/>
</dbReference>
<dbReference type="InterPro" id="IPR003593">
    <property type="entry name" value="AAA+_ATPase"/>
</dbReference>
<dbReference type="Proteomes" id="UP000324209">
    <property type="component" value="Chromosome"/>
</dbReference>
<keyword evidence="2" id="KW-0813">Transport</keyword>
<evidence type="ECO:0000313" key="11">
    <source>
        <dbReference type="EMBL" id="QEN09555.1"/>
    </source>
</evidence>
<keyword evidence="8" id="KW-1278">Translocase</keyword>
<dbReference type="InterPro" id="IPR027417">
    <property type="entry name" value="P-loop_NTPase"/>
</dbReference>
<keyword evidence="12" id="KW-1185">Reference proteome</keyword>
<dbReference type="EMBL" id="CP036150">
    <property type="protein sequence ID" value="QEN09555.1"/>
    <property type="molecule type" value="Genomic_DNA"/>
</dbReference>
<dbReference type="KEGG" id="ock:EXM22_16785"/>
<dbReference type="SMART" id="SM00382">
    <property type="entry name" value="AAA"/>
    <property type="match status" value="2"/>
</dbReference>
<organism evidence="11 12">
    <name type="scientific">Oceanispirochaeta crateris</name>
    <dbReference type="NCBI Taxonomy" id="2518645"/>
    <lineage>
        <taxon>Bacteria</taxon>
        <taxon>Pseudomonadati</taxon>
        <taxon>Spirochaetota</taxon>
        <taxon>Spirochaetia</taxon>
        <taxon>Spirochaetales</taxon>
        <taxon>Spirochaetaceae</taxon>
        <taxon>Oceanispirochaeta</taxon>
    </lineage>
</organism>
<comment type="subcellular location">
    <subcellularLocation>
        <location evidence="1">Cell membrane</location>
        <topology evidence="1">Peripheral membrane protein</topology>
    </subcellularLocation>
</comment>
<dbReference type="InterPro" id="IPR050107">
    <property type="entry name" value="ABC_carbohydrate_import_ATPase"/>
</dbReference>
<dbReference type="GO" id="GO:0016887">
    <property type="term" value="F:ATP hydrolysis activity"/>
    <property type="evidence" value="ECO:0007669"/>
    <property type="project" value="InterPro"/>
</dbReference>
<evidence type="ECO:0000256" key="8">
    <source>
        <dbReference type="ARBA" id="ARBA00022967"/>
    </source>
</evidence>
<name>A0A5C1QN81_9SPIO</name>